<dbReference type="Proteomes" id="UP000051887">
    <property type="component" value="Unassembled WGS sequence"/>
</dbReference>
<dbReference type="OrthoDB" id="8100830at2"/>
<dbReference type="InterPro" id="IPR021735">
    <property type="entry name" value="DUF3306"/>
</dbReference>
<dbReference type="RefSeq" id="WP_058242227.1">
    <property type="nucleotide sequence ID" value="NZ_CYSB01000030.1"/>
</dbReference>
<reference evidence="3 5" key="2">
    <citation type="submission" date="2015-09" db="EMBL/GenBank/DDBJ databases">
        <authorList>
            <consortium name="Swine Surveillance"/>
        </authorList>
    </citation>
    <scope>NUCLEOTIDE SEQUENCE [LARGE SCALE GENOMIC DNA]</scope>
    <source>
        <strain evidence="3 5">5120</strain>
    </source>
</reference>
<accession>A0A0P1G2B6</accession>
<reference evidence="2 4" key="1">
    <citation type="submission" date="2015-09" db="EMBL/GenBank/DDBJ databases">
        <authorList>
            <person name="Rodrigo-Torres L."/>
            <person name="Arahal D.R."/>
        </authorList>
    </citation>
    <scope>NUCLEOTIDE SEQUENCE [LARGE SCALE GENOMIC DNA]</scope>
    <source>
        <strain evidence="2 4">CECT 5118</strain>
    </source>
</reference>
<evidence type="ECO:0000313" key="2">
    <source>
        <dbReference type="EMBL" id="CUH67860.1"/>
    </source>
</evidence>
<evidence type="ECO:0000313" key="4">
    <source>
        <dbReference type="Proteomes" id="UP000051086"/>
    </source>
</evidence>
<dbReference type="Proteomes" id="UP000051086">
    <property type="component" value="Unassembled WGS sequence"/>
</dbReference>
<feature type="region of interest" description="Disordered" evidence="1">
    <location>
        <begin position="134"/>
        <end position="217"/>
    </location>
</feature>
<sequence>MSDFWSRRRAAVAAEAEAEVQAAVAAEQAEEQAKLDALSDEELLAKLELPNPDEMQQGDDFAAFMKQAVPERLRRRALRRLWTSNPVLANVDMLVDYGEDFTDSAMVVENLQTAYQVGKGMKAHVEELARQARALEEAAEEAPADLPEDTPDQTPEDAAEDAPVLLAAAPDEANDMAPAQNQDAPIPPVAQPPNETLQDEAPEPQPVRRRMRFQFET</sequence>
<evidence type="ECO:0000313" key="3">
    <source>
        <dbReference type="EMBL" id="CUH70896.1"/>
    </source>
</evidence>
<dbReference type="EMBL" id="CYSB01000030">
    <property type="protein sequence ID" value="CUH67860.1"/>
    <property type="molecule type" value="Genomic_DNA"/>
</dbReference>
<protein>
    <recommendedName>
        <fullName evidence="6">DUF3306 domain-containing protein</fullName>
    </recommendedName>
</protein>
<evidence type="ECO:0000256" key="1">
    <source>
        <dbReference type="SAM" id="MobiDB-lite"/>
    </source>
</evidence>
<organism evidence="3 5">
    <name type="scientific">Thalassovita autumnalis</name>
    <dbReference type="NCBI Taxonomy" id="2072972"/>
    <lineage>
        <taxon>Bacteria</taxon>
        <taxon>Pseudomonadati</taxon>
        <taxon>Pseudomonadota</taxon>
        <taxon>Alphaproteobacteria</taxon>
        <taxon>Rhodobacterales</taxon>
        <taxon>Roseobacteraceae</taxon>
        <taxon>Thalassovita</taxon>
    </lineage>
</organism>
<feature type="compositionally biased region" description="Low complexity" evidence="1">
    <location>
        <begin position="161"/>
        <end position="171"/>
    </location>
</feature>
<dbReference type="Pfam" id="PF11748">
    <property type="entry name" value="DUF3306"/>
    <property type="match status" value="1"/>
</dbReference>
<evidence type="ECO:0000313" key="5">
    <source>
        <dbReference type="Proteomes" id="UP000051887"/>
    </source>
</evidence>
<proteinExistence type="predicted"/>
<evidence type="ECO:0008006" key="6">
    <source>
        <dbReference type="Google" id="ProtNLM"/>
    </source>
</evidence>
<gene>
    <name evidence="2" type="ORF">TL5118_02365</name>
    <name evidence="3" type="ORF">TL5120_00676</name>
</gene>
<feature type="compositionally biased region" description="Acidic residues" evidence="1">
    <location>
        <begin position="137"/>
        <end position="160"/>
    </location>
</feature>
<keyword evidence="4" id="KW-1185">Reference proteome</keyword>
<name>A0A0P1G2B6_9RHOB</name>
<feature type="compositionally biased region" description="Basic residues" evidence="1">
    <location>
        <begin position="207"/>
        <end position="217"/>
    </location>
</feature>
<dbReference type="AlphaFoldDB" id="A0A0P1G2B6"/>
<dbReference type="EMBL" id="CYSC01000015">
    <property type="protein sequence ID" value="CUH70896.1"/>
    <property type="molecule type" value="Genomic_DNA"/>
</dbReference>